<feature type="compositionally biased region" description="Polar residues" evidence="18">
    <location>
        <begin position="512"/>
        <end position="521"/>
    </location>
</feature>
<proteinExistence type="inferred from homology"/>
<dbReference type="OrthoDB" id="272303at2759"/>
<dbReference type="InterPro" id="IPR035587">
    <property type="entry name" value="DUS-like_FMN-bd"/>
</dbReference>
<dbReference type="GO" id="GO:0017150">
    <property type="term" value="F:tRNA dihydrouridine synthase activity"/>
    <property type="evidence" value="ECO:0007669"/>
    <property type="project" value="InterPro"/>
</dbReference>
<name>A0A6A6GXX6_VIRVR</name>
<evidence type="ECO:0000256" key="9">
    <source>
        <dbReference type="ARBA" id="ARBA00038313"/>
    </source>
</evidence>
<evidence type="ECO:0000256" key="18">
    <source>
        <dbReference type="SAM" id="MobiDB-lite"/>
    </source>
</evidence>
<feature type="compositionally biased region" description="Basic and acidic residues" evidence="18">
    <location>
        <begin position="499"/>
        <end position="509"/>
    </location>
</feature>
<dbReference type="PANTHER" id="PTHR11082">
    <property type="entry name" value="TRNA-DIHYDROURIDINE SYNTHASE"/>
    <property type="match status" value="1"/>
</dbReference>
<evidence type="ECO:0000256" key="6">
    <source>
        <dbReference type="ARBA" id="ARBA00022857"/>
    </source>
</evidence>
<comment type="catalytic activity">
    <reaction evidence="17">
        <text>5,6-dihydrouridine(17) in tRNA + NADP(+) = uridine(17) in tRNA + NADPH + H(+)</text>
        <dbReference type="Rhea" id="RHEA:53368"/>
        <dbReference type="Rhea" id="RHEA-COMP:13541"/>
        <dbReference type="Rhea" id="RHEA-COMP:13542"/>
        <dbReference type="ChEBI" id="CHEBI:15378"/>
        <dbReference type="ChEBI" id="CHEBI:57783"/>
        <dbReference type="ChEBI" id="CHEBI:58349"/>
        <dbReference type="ChEBI" id="CHEBI:65315"/>
        <dbReference type="ChEBI" id="CHEBI:74443"/>
        <dbReference type="EC" id="1.3.1.88"/>
    </reaction>
    <physiologicalReaction direction="right-to-left" evidence="17">
        <dbReference type="Rhea" id="RHEA:53370"/>
    </physiologicalReaction>
</comment>
<dbReference type="PANTHER" id="PTHR11082:SF5">
    <property type="entry name" value="TRNA-DIHYDROURIDINE(16_17) SYNTHASE [NAD(P)(+)]-LIKE"/>
    <property type="match status" value="1"/>
</dbReference>
<comment type="cofactor">
    <cofactor evidence="1">
        <name>FMN</name>
        <dbReference type="ChEBI" id="CHEBI:58210"/>
    </cofactor>
</comment>
<evidence type="ECO:0000256" key="13">
    <source>
        <dbReference type="ARBA" id="ARBA00047652"/>
    </source>
</evidence>
<feature type="region of interest" description="Disordered" evidence="18">
    <location>
        <begin position="483"/>
        <end position="521"/>
    </location>
</feature>
<evidence type="ECO:0000256" key="16">
    <source>
        <dbReference type="ARBA" id="ARBA00049447"/>
    </source>
</evidence>
<evidence type="ECO:0000256" key="7">
    <source>
        <dbReference type="ARBA" id="ARBA00023002"/>
    </source>
</evidence>
<evidence type="ECO:0000256" key="1">
    <source>
        <dbReference type="ARBA" id="ARBA00001917"/>
    </source>
</evidence>
<protein>
    <recommendedName>
        <fullName evidence="10">tRNA-dihydrouridine(16/17) synthase [NAD(P)(+)]</fullName>
        <ecNumber evidence="10">1.3.1.88</ecNumber>
    </recommendedName>
</protein>
<comment type="catalytic activity">
    <reaction evidence="16">
        <text>a 5,6-dihydrouridine in mRNA + NADP(+) = a uridine in mRNA + NADPH + H(+)</text>
        <dbReference type="Rhea" id="RHEA:69855"/>
        <dbReference type="Rhea" id="RHEA-COMP:14658"/>
        <dbReference type="Rhea" id="RHEA-COMP:17789"/>
        <dbReference type="ChEBI" id="CHEBI:15378"/>
        <dbReference type="ChEBI" id="CHEBI:57783"/>
        <dbReference type="ChEBI" id="CHEBI:58349"/>
        <dbReference type="ChEBI" id="CHEBI:65315"/>
        <dbReference type="ChEBI" id="CHEBI:74443"/>
    </reaction>
    <physiologicalReaction direction="right-to-left" evidence="16">
        <dbReference type="Rhea" id="RHEA:69857"/>
    </physiologicalReaction>
</comment>
<comment type="catalytic activity">
    <reaction evidence="13">
        <text>5,6-dihydrouridine(16) in tRNA + NADP(+) = uridine(16) in tRNA + NADPH + H(+)</text>
        <dbReference type="Rhea" id="RHEA:53376"/>
        <dbReference type="Rhea" id="RHEA-COMP:13543"/>
        <dbReference type="Rhea" id="RHEA-COMP:13544"/>
        <dbReference type="ChEBI" id="CHEBI:15378"/>
        <dbReference type="ChEBI" id="CHEBI:57783"/>
        <dbReference type="ChEBI" id="CHEBI:58349"/>
        <dbReference type="ChEBI" id="CHEBI:65315"/>
        <dbReference type="ChEBI" id="CHEBI:74443"/>
        <dbReference type="EC" id="1.3.1.88"/>
    </reaction>
    <physiologicalReaction direction="right-to-left" evidence="13">
        <dbReference type="Rhea" id="RHEA:53378"/>
    </physiologicalReaction>
</comment>
<evidence type="ECO:0000256" key="12">
    <source>
        <dbReference type="ARBA" id="ARBA00047287"/>
    </source>
</evidence>
<dbReference type="Pfam" id="PF01207">
    <property type="entry name" value="Dus"/>
    <property type="match status" value="1"/>
</dbReference>
<dbReference type="GO" id="GO:0006397">
    <property type="term" value="P:mRNA processing"/>
    <property type="evidence" value="ECO:0007669"/>
    <property type="project" value="UniProtKB-KW"/>
</dbReference>
<dbReference type="PROSITE" id="PS01136">
    <property type="entry name" value="UPF0034"/>
    <property type="match status" value="1"/>
</dbReference>
<comment type="catalytic activity">
    <reaction evidence="12">
        <text>5,6-dihydrouridine(17) in tRNA + NAD(+) = uridine(17) in tRNA + NADH + H(+)</text>
        <dbReference type="Rhea" id="RHEA:53372"/>
        <dbReference type="Rhea" id="RHEA-COMP:13541"/>
        <dbReference type="Rhea" id="RHEA-COMP:13542"/>
        <dbReference type="ChEBI" id="CHEBI:15378"/>
        <dbReference type="ChEBI" id="CHEBI:57540"/>
        <dbReference type="ChEBI" id="CHEBI:57945"/>
        <dbReference type="ChEBI" id="CHEBI:65315"/>
        <dbReference type="ChEBI" id="CHEBI:74443"/>
        <dbReference type="EC" id="1.3.1.88"/>
    </reaction>
    <physiologicalReaction direction="right-to-left" evidence="12">
        <dbReference type="Rhea" id="RHEA:53374"/>
    </physiologicalReaction>
</comment>
<dbReference type="GO" id="GO:0050660">
    <property type="term" value="F:flavin adenine dinucleotide binding"/>
    <property type="evidence" value="ECO:0007669"/>
    <property type="project" value="InterPro"/>
</dbReference>
<evidence type="ECO:0000313" key="20">
    <source>
        <dbReference type="EMBL" id="KAF2230451.1"/>
    </source>
</evidence>
<keyword evidence="6" id="KW-0521">NADP</keyword>
<dbReference type="CDD" id="cd02801">
    <property type="entry name" value="DUS_like_FMN"/>
    <property type="match status" value="1"/>
</dbReference>
<gene>
    <name evidence="20" type="ORF">EV356DRAFT_536383</name>
</gene>
<dbReference type="InterPro" id="IPR013785">
    <property type="entry name" value="Aldolase_TIM"/>
</dbReference>
<feature type="domain" description="DUS-like FMN-binding" evidence="19">
    <location>
        <begin position="31"/>
        <end position="299"/>
    </location>
</feature>
<dbReference type="EMBL" id="ML991841">
    <property type="protein sequence ID" value="KAF2230451.1"/>
    <property type="molecule type" value="Genomic_DNA"/>
</dbReference>
<evidence type="ECO:0000256" key="8">
    <source>
        <dbReference type="ARBA" id="ARBA00023027"/>
    </source>
</evidence>
<sequence>MHLPIEWDVEKRHVHRGRDFYESIGSPKKVLAPMVNQSEFAWRQTIRTYRTSKTTGLANCIQLESDPFLSYSPMMNARQYGDTGPNGAKYRQTNFQPTDADNPYASKDTEMSQRLGRDYLDGHRVIDRPLTVQFCANDENALLAAAKYAQNYCDAIDLNLGCPQQIARKGKYGAYLQEDWPRISRMIKKLYEELNVPVTAKIRVLESKERTLQYAKMVLDAGASILTVHARTREQNGHDTGLADWSFIRYLRDNLPLETVIFANGNILEHDDIKKCLQETGADAVMIAEGSLTDPSIFMGLPPPGEEGREYWRGIDGKRGHRIDAALRRYIDVIWKYVLNQPPPSRPGLYIPSDGPNLKTEGREVADFNGEFLRDLKLGRHDPNLRAMKAHFFEVLRTFNKVHPDVQNRLHTIRSGDMCAFEEVLTMVEAEVSKGLEEYENLAKDGLWEEATRMAYVPCSSTSPAVKRCVKPWWCCQPYVRPSPDEARQKGATRASKKQKVEVLEKMGEQETAANSMATDG</sequence>
<keyword evidence="2" id="KW-0285">Flavoprotein</keyword>
<dbReference type="SUPFAM" id="SSF51395">
    <property type="entry name" value="FMN-linked oxidoreductases"/>
    <property type="match status" value="1"/>
</dbReference>
<keyword evidence="21" id="KW-1185">Reference proteome</keyword>
<dbReference type="Proteomes" id="UP000800092">
    <property type="component" value="Unassembled WGS sequence"/>
</dbReference>
<dbReference type="InterPro" id="IPR018517">
    <property type="entry name" value="tRNA_hU_synthase_CS"/>
</dbReference>
<dbReference type="Gene3D" id="3.20.20.70">
    <property type="entry name" value="Aldolase class I"/>
    <property type="match status" value="1"/>
</dbReference>
<evidence type="ECO:0000256" key="4">
    <source>
        <dbReference type="ARBA" id="ARBA00022664"/>
    </source>
</evidence>
<evidence type="ECO:0000256" key="5">
    <source>
        <dbReference type="ARBA" id="ARBA00022694"/>
    </source>
</evidence>
<reference evidence="20" key="1">
    <citation type="journal article" date="2020" name="Stud. Mycol.">
        <title>101 Dothideomycetes genomes: a test case for predicting lifestyles and emergence of pathogens.</title>
        <authorList>
            <person name="Haridas S."/>
            <person name="Albert R."/>
            <person name="Binder M."/>
            <person name="Bloem J."/>
            <person name="Labutti K."/>
            <person name="Salamov A."/>
            <person name="Andreopoulos B."/>
            <person name="Baker S."/>
            <person name="Barry K."/>
            <person name="Bills G."/>
            <person name="Bluhm B."/>
            <person name="Cannon C."/>
            <person name="Castanera R."/>
            <person name="Culley D."/>
            <person name="Daum C."/>
            <person name="Ezra D."/>
            <person name="Gonzalez J."/>
            <person name="Henrissat B."/>
            <person name="Kuo A."/>
            <person name="Liang C."/>
            <person name="Lipzen A."/>
            <person name="Lutzoni F."/>
            <person name="Magnuson J."/>
            <person name="Mondo S."/>
            <person name="Nolan M."/>
            <person name="Ohm R."/>
            <person name="Pangilinan J."/>
            <person name="Park H.-J."/>
            <person name="Ramirez L."/>
            <person name="Alfaro M."/>
            <person name="Sun H."/>
            <person name="Tritt A."/>
            <person name="Yoshinaga Y."/>
            <person name="Zwiers L.-H."/>
            <person name="Turgeon B."/>
            <person name="Goodwin S."/>
            <person name="Spatafora J."/>
            <person name="Crous P."/>
            <person name="Grigoriev I."/>
        </authorList>
    </citation>
    <scope>NUCLEOTIDE SEQUENCE</scope>
    <source>
        <strain evidence="20">Tuck. ex Michener</strain>
    </source>
</reference>
<dbReference type="EC" id="1.3.1.88" evidence="10"/>
<comment type="catalytic activity">
    <reaction evidence="15">
        <text>5,6-dihydrouridine(16) in tRNA + NAD(+) = uridine(16) in tRNA + NADH + H(+)</text>
        <dbReference type="Rhea" id="RHEA:53380"/>
        <dbReference type="Rhea" id="RHEA-COMP:13543"/>
        <dbReference type="Rhea" id="RHEA-COMP:13544"/>
        <dbReference type="ChEBI" id="CHEBI:15378"/>
        <dbReference type="ChEBI" id="CHEBI:57540"/>
        <dbReference type="ChEBI" id="CHEBI:57945"/>
        <dbReference type="ChEBI" id="CHEBI:65315"/>
        <dbReference type="ChEBI" id="CHEBI:74443"/>
        <dbReference type="EC" id="1.3.1.88"/>
    </reaction>
    <physiologicalReaction direction="right-to-left" evidence="15">
        <dbReference type="Rhea" id="RHEA:53382"/>
    </physiologicalReaction>
</comment>
<dbReference type="AlphaFoldDB" id="A0A6A6GXX6"/>
<evidence type="ECO:0000256" key="17">
    <source>
        <dbReference type="ARBA" id="ARBA00049467"/>
    </source>
</evidence>
<evidence type="ECO:0000259" key="19">
    <source>
        <dbReference type="Pfam" id="PF01207"/>
    </source>
</evidence>
<evidence type="ECO:0000256" key="3">
    <source>
        <dbReference type="ARBA" id="ARBA00022643"/>
    </source>
</evidence>
<evidence type="ECO:0000256" key="11">
    <source>
        <dbReference type="ARBA" id="ARBA00045934"/>
    </source>
</evidence>
<evidence type="ECO:0000256" key="15">
    <source>
        <dbReference type="ARBA" id="ARBA00048934"/>
    </source>
</evidence>
<evidence type="ECO:0000313" key="21">
    <source>
        <dbReference type="Proteomes" id="UP000800092"/>
    </source>
</evidence>
<evidence type="ECO:0000256" key="10">
    <source>
        <dbReference type="ARBA" id="ARBA00038890"/>
    </source>
</evidence>
<keyword evidence="8" id="KW-0520">NAD</keyword>
<organism evidence="20 21">
    <name type="scientific">Viridothelium virens</name>
    <name type="common">Speckled blister lichen</name>
    <name type="synonym">Trypethelium virens</name>
    <dbReference type="NCBI Taxonomy" id="1048519"/>
    <lineage>
        <taxon>Eukaryota</taxon>
        <taxon>Fungi</taxon>
        <taxon>Dikarya</taxon>
        <taxon>Ascomycota</taxon>
        <taxon>Pezizomycotina</taxon>
        <taxon>Dothideomycetes</taxon>
        <taxon>Dothideomycetes incertae sedis</taxon>
        <taxon>Trypetheliales</taxon>
        <taxon>Trypetheliaceae</taxon>
        <taxon>Viridothelium</taxon>
    </lineage>
</organism>
<evidence type="ECO:0000256" key="2">
    <source>
        <dbReference type="ARBA" id="ARBA00022630"/>
    </source>
</evidence>
<evidence type="ECO:0000256" key="14">
    <source>
        <dbReference type="ARBA" id="ARBA00048342"/>
    </source>
</evidence>
<keyword evidence="3" id="KW-0288">FMN</keyword>
<keyword evidence="5" id="KW-0819">tRNA processing</keyword>
<keyword evidence="7" id="KW-0560">Oxidoreductase</keyword>
<comment type="catalytic activity">
    <reaction evidence="14">
        <text>a 5,6-dihydrouridine in mRNA + NAD(+) = a uridine in mRNA + NADH + H(+)</text>
        <dbReference type="Rhea" id="RHEA:69851"/>
        <dbReference type="Rhea" id="RHEA-COMP:14658"/>
        <dbReference type="Rhea" id="RHEA-COMP:17789"/>
        <dbReference type="ChEBI" id="CHEBI:15378"/>
        <dbReference type="ChEBI" id="CHEBI:57540"/>
        <dbReference type="ChEBI" id="CHEBI:57945"/>
        <dbReference type="ChEBI" id="CHEBI:65315"/>
        <dbReference type="ChEBI" id="CHEBI:74443"/>
    </reaction>
    <physiologicalReaction direction="right-to-left" evidence="14">
        <dbReference type="Rhea" id="RHEA:69853"/>
    </physiologicalReaction>
</comment>
<comment type="similarity">
    <text evidence="9">Belongs to the Dus family. Dus1 subfamily.</text>
</comment>
<keyword evidence="4" id="KW-0507">mRNA processing</keyword>
<comment type="function">
    <text evidence="11">Catalyzes the synthesis of dihydrouridine, a modified base found in the D-loop of most tRNAs. Specifically modifies U47 in cytoplasmic tRNAs. Catalyzes the synthesis of dihydrouridine in some mRNAs, thereby affecting their translation.</text>
</comment>
<accession>A0A6A6GXX6</accession>